<evidence type="ECO:0000256" key="6">
    <source>
        <dbReference type="ARBA" id="ARBA00022723"/>
    </source>
</evidence>
<dbReference type="Pfam" id="PF02110">
    <property type="entry name" value="HK"/>
    <property type="match status" value="2"/>
</dbReference>
<comment type="catalytic activity">
    <reaction evidence="1">
        <text>5-(2-hydroxyethyl)-4-methylthiazole + ATP = 4-methyl-5-(2-phosphooxyethyl)-thiazole + ADP + H(+)</text>
        <dbReference type="Rhea" id="RHEA:24212"/>
        <dbReference type="ChEBI" id="CHEBI:15378"/>
        <dbReference type="ChEBI" id="CHEBI:17957"/>
        <dbReference type="ChEBI" id="CHEBI:30616"/>
        <dbReference type="ChEBI" id="CHEBI:58296"/>
        <dbReference type="ChEBI" id="CHEBI:456216"/>
        <dbReference type="EC" id="2.7.1.50"/>
    </reaction>
</comment>
<evidence type="ECO:0000313" key="12">
    <source>
        <dbReference type="EMBL" id="CAK0840034.1"/>
    </source>
</evidence>
<gene>
    <name evidence="12" type="ORF">PCOR1329_LOCUS35569</name>
</gene>
<dbReference type="Gene3D" id="3.40.1190.20">
    <property type="match status" value="1"/>
</dbReference>
<comment type="caution">
    <text evidence="12">The sequence shown here is derived from an EMBL/GenBank/DDBJ whole genome shotgun (WGS) entry which is preliminary data.</text>
</comment>
<evidence type="ECO:0000256" key="2">
    <source>
        <dbReference type="ARBA" id="ARBA00001946"/>
    </source>
</evidence>
<evidence type="ECO:0000256" key="10">
    <source>
        <dbReference type="ARBA" id="ARBA00022842"/>
    </source>
</evidence>
<evidence type="ECO:0000256" key="7">
    <source>
        <dbReference type="ARBA" id="ARBA00022741"/>
    </source>
</evidence>
<keyword evidence="8" id="KW-0418">Kinase</keyword>
<sequence>MSLAKRAATTLKQVRASGPLVQCVTNYVSMDIMANVLIAAKMSPAMAHGGVCGEAAEFAKIASGVNLNLGTLDEDWAIGAKASAMVCKDMKKPWVLDPVGFGALSYRTGVIKELIEMGPTVLKGNASEIITCAKLTYPEDFAVMPATIVPDGEATEAKGVDSTICSDTVNTKLLDAFAKKFGGVVCMTGKYDYVTDGASEKYWVKHSVPMLQDFTASGCALGAIITGFCATGSQMEPAQSHACSTAQAVAYYTLTGKRTMEDPSYSRGPGSFRQGFLDTLRNLTEDEVEQLSKIEKVE</sequence>
<comment type="pathway">
    <text evidence="3">Cofactor biosynthesis; thiamine diphosphate biosynthesis; 4-methyl-5-(2-phosphoethyl)-thiazole from 5-(2-hydroxyethyl)-4-methylthiazole: step 1/1.</text>
</comment>
<protein>
    <recommendedName>
        <fullName evidence="4">hydroxyethylthiazole kinase</fullName>
        <ecNumber evidence="4">2.7.1.50</ecNumber>
    </recommendedName>
</protein>
<evidence type="ECO:0000313" key="13">
    <source>
        <dbReference type="Proteomes" id="UP001189429"/>
    </source>
</evidence>
<dbReference type="PRINTS" id="PR01099">
    <property type="entry name" value="HYETHTZKNASE"/>
</dbReference>
<proteinExistence type="inferred from homology"/>
<dbReference type="HAMAP" id="MF_00228">
    <property type="entry name" value="Thz_kinase"/>
    <property type="match status" value="1"/>
</dbReference>
<keyword evidence="7" id="KW-0547">Nucleotide-binding</keyword>
<dbReference type="InterPro" id="IPR000417">
    <property type="entry name" value="Hyethyz_kinase"/>
</dbReference>
<organism evidence="12 13">
    <name type="scientific">Prorocentrum cordatum</name>
    <dbReference type="NCBI Taxonomy" id="2364126"/>
    <lineage>
        <taxon>Eukaryota</taxon>
        <taxon>Sar</taxon>
        <taxon>Alveolata</taxon>
        <taxon>Dinophyceae</taxon>
        <taxon>Prorocentrales</taxon>
        <taxon>Prorocentraceae</taxon>
        <taxon>Prorocentrum</taxon>
    </lineage>
</organism>
<evidence type="ECO:0000256" key="9">
    <source>
        <dbReference type="ARBA" id="ARBA00022840"/>
    </source>
</evidence>
<dbReference type="EC" id="2.7.1.50" evidence="4"/>
<dbReference type="SUPFAM" id="SSF53613">
    <property type="entry name" value="Ribokinase-like"/>
    <property type="match status" value="1"/>
</dbReference>
<evidence type="ECO:0000256" key="11">
    <source>
        <dbReference type="ARBA" id="ARBA00022977"/>
    </source>
</evidence>
<name>A0ABN9T4S4_9DINO</name>
<evidence type="ECO:0000256" key="8">
    <source>
        <dbReference type="ARBA" id="ARBA00022777"/>
    </source>
</evidence>
<evidence type="ECO:0000256" key="5">
    <source>
        <dbReference type="ARBA" id="ARBA00022679"/>
    </source>
</evidence>
<dbReference type="Proteomes" id="UP001189429">
    <property type="component" value="Unassembled WGS sequence"/>
</dbReference>
<evidence type="ECO:0000256" key="1">
    <source>
        <dbReference type="ARBA" id="ARBA00001771"/>
    </source>
</evidence>
<dbReference type="EMBL" id="CAUYUJ010014344">
    <property type="protein sequence ID" value="CAK0840034.1"/>
    <property type="molecule type" value="Genomic_DNA"/>
</dbReference>
<keyword evidence="6" id="KW-0479">Metal-binding</keyword>
<evidence type="ECO:0000256" key="4">
    <source>
        <dbReference type="ARBA" id="ARBA00012129"/>
    </source>
</evidence>
<reference evidence="12" key="1">
    <citation type="submission" date="2023-10" db="EMBL/GenBank/DDBJ databases">
        <authorList>
            <person name="Chen Y."/>
            <person name="Shah S."/>
            <person name="Dougan E. K."/>
            <person name="Thang M."/>
            <person name="Chan C."/>
        </authorList>
    </citation>
    <scope>NUCLEOTIDE SEQUENCE [LARGE SCALE GENOMIC DNA]</scope>
</reference>
<accession>A0ABN9T4S4</accession>
<dbReference type="PIRSF" id="PIRSF000513">
    <property type="entry name" value="Thz_kinase"/>
    <property type="match status" value="1"/>
</dbReference>
<keyword evidence="11" id="KW-0784">Thiamine biosynthesis</keyword>
<keyword evidence="13" id="KW-1185">Reference proteome</keyword>
<comment type="cofactor">
    <cofactor evidence="2">
        <name>Mg(2+)</name>
        <dbReference type="ChEBI" id="CHEBI:18420"/>
    </cofactor>
</comment>
<dbReference type="CDD" id="cd01170">
    <property type="entry name" value="THZ_kinase"/>
    <property type="match status" value="1"/>
</dbReference>
<keyword evidence="9" id="KW-0067">ATP-binding</keyword>
<keyword evidence="5" id="KW-0808">Transferase</keyword>
<keyword evidence="10" id="KW-0460">Magnesium</keyword>
<dbReference type="InterPro" id="IPR029056">
    <property type="entry name" value="Ribokinase-like"/>
</dbReference>
<evidence type="ECO:0000256" key="3">
    <source>
        <dbReference type="ARBA" id="ARBA00004868"/>
    </source>
</evidence>